<protein>
    <submittedName>
        <fullName evidence="1">Uncharacterized protein</fullName>
    </submittedName>
</protein>
<evidence type="ECO:0000313" key="1">
    <source>
        <dbReference type="EMBL" id="KAK1545583.1"/>
    </source>
</evidence>
<gene>
    <name evidence="1" type="ORF">CPAR01_03085</name>
</gene>
<dbReference type="GeneID" id="85371271"/>
<dbReference type="EMBL" id="MOPA01000002">
    <property type="protein sequence ID" value="KAK1545583.1"/>
    <property type="molecule type" value="Genomic_DNA"/>
</dbReference>
<name>A0ABQ9T1C6_9PEZI</name>
<accession>A0ABQ9T1C6</accession>
<dbReference type="Proteomes" id="UP001241169">
    <property type="component" value="Unassembled WGS sequence"/>
</dbReference>
<proteinExistence type="predicted"/>
<evidence type="ECO:0000313" key="2">
    <source>
        <dbReference type="Proteomes" id="UP001241169"/>
    </source>
</evidence>
<reference evidence="1 2" key="1">
    <citation type="submission" date="2016-10" db="EMBL/GenBank/DDBJ databases">
        <title>The genome sequence of Colletotrichum fioriniae PJ7.</title>
        <authorList>
            <person name="Baroncelli R."/>
        </authorList>
    </citation>
    <scope>NUCLEOTIDE SEQUENCE [LARGE SCALE GENOMIC DNA]</scope>
    <source>
        <strain evidence="1 2">IMI 384185</strain>
    </source>
</reference>
<keyword evidence="2" id="KW-1185">Reference proteome</keyword>
<sequence>KEAAGVAALLTFITSTYQYPLTVDQTWCSAHLKDYQSNGFAAVMQQDLSWKETEDTTDVPIKTSCVRTMQALRHCQGPSVALAASIGLWGTHPGLRTRQCLEEQLAIIPWFRILFERVSSIDTNTMSKVKAASRGAGQPDSKSEVVACDV</sequence>
<dbReference type="RefSeq" id="XP_060354700.1">
    <property type="nucleotide sequence ID" value="XM_060487372.1"/>
</dbReference>
<feature type="non-terminal residue" evidence="1">
    <location>
        <position position="1"/>
    </location>
</feature>
<organism evidence="1 2">
    <name type="scientific">Colletotrichum paranaense</name>
    <dbReference type="NCBI Taxonomy" id="1914294"/>
    <lineage>
        <taxon>Eukaryota</taxon>
        <taxon>Fungi</taxon>
        <taxon>Dikarya</taxon>
        <taxon>Ascomycota</taxon>
        <taxon>Pezizomycotina</taxon>
        <taxon>Sordariomycetes</taxon>
        <taxon>Hypocreomycetidae</taxon>
        <taxon>Glomerellales</taxon>
        <taxon>Glomerellaceae</taxon>
        <taxon>Colletotrichum</taxon>
        <taxon>Colletotrichum acutatum species complex</taxon>
    </lineage>
</organism>
<comment type="caution">
    <text evidence="1">The sequence shown here is derived from an EMBL/GenBank/DDBJ whole genome shotgun (WGS) entry which is preliminary data.</text>
</comment>